<name>A0A917T289_9ACTN</name>
<accession>A0A917T289</accession>
<reference evidence="3" key="2">
    <citation type="submission" date="2020-09" db="EMBL/GenBank/DDBJ databases">
        <authorList>
            <person name="Sun Q."/>
            <person name="Zhou Y."/>
        </authorList>
    </citation>
    <scope>NUCLEOTIDE SEQUENCE</scope>
    <source>
        <strain evidence="3">CGMCC 4.7308</strain>
    </source>
</reference>
<dbReference type="RefSeq" id="WP_188942816.1">
    <property type="nucleotide sequence ID" value="NZ_BMNA01000005.1"/>
</dbReference>
<gene>
    <name evidence="3" type="ORF">GCM10011594_29750</name>
</gene>
<feature type="domain" description="DUF6458" evidence="2">
    <location>
        <begin position="1"/>
        <end position="78"/>
    </location>
</feature>
<organism evidence="3 4">
    <name type="scientific">Nakamurella endophytica</name>
    <dbReference type="NCBI Taxonomy" id="1748367"/>
    <lineage>
        <taxon>Bacteria</taxon>
        <taxon>Bacillati</taxon>
        <taxon>Actinomycetota</taxon>
        <taxon>Actinomycetes</taxon>
        <taxon>Nakamurellales</taxon>
        <taxon>Nakamurellaceae</taxon>
        <taxon>Nakamurella</taxon>
    </lineage>
</organism>
<keyword evidence="1" id="KW-1133">Transmembrane helix</keyword>
<evidence type="ECO:0000259" key="2">
    <source>
        <dbReference type="Pfam" id="PF20059"/>
    </source>
</evidence>
<keyword evidence="1" id="KW-0472">Membrane</keyword>
<evidence type="ECO:0000313" key="4">
    <source>
        <dbReference type="Proteomes" id="UP000655208"/>
    </source>
</evidence>
<dbReference type="EMBL" id="BMNA01000005">
    <property type="protein sequence ID" value="GGM07817.1"/>
    <property type="molecule type" value="Genomic_DNA"/>
</dbReference>
<evidence type="ECO:0000256" key="1">
    <source>
        <dbReference type="SAM" id="Phobius"/>
    </source>
</evidence>
<dbReference type="InterPro" id="IPR045597">
    <property type="entry name" value="DUF6458"/>
</dbReference>
<dbReference type="Pfam" id="PF20059">
    <property type="entry name" value="DUF6458"/>
    <property type="match status" value="1"/>
</dbReference>
<reference evidence="3" key="1">
    <citation type="journal article" date="2014" name="Int. J. Syst. Evol. Microbiol.">
        <title>Complete genome sequence of Corynebacterium casei LMG S-19264T (=DSM 44701T), isolated from a smear-ripened cheese.</title>
        <authorList>
            <consortium name="US DOE Joint Genome Institute (JGI-PGF)"/>
            <person name="Walter F."/>
            <person name="Albersmeier A."/>
            <person name="Kalinowski J."/>
            <person name="Ruckert C."/>
        </authorList>
    </citation>
    <scope>NUCLEOTIDE SEQUENCE</scope>
    <source>
        <strain evidence="3">CGMCC 4.7308</strain>
    </source>
</reference>
<proteinExistence type="predicted"/>
<dbReference type="AlphaFoldDB" id="A0A917T289"/>
<keyword evidence="1" id="KW-0812">Transmembrane</keyword>
<feature type="transmembrane region" description="Helical" evidence="1">
    <location>
        <begin position="32"/>
        <end position="52"/>
    </location>
</feature>
<sequence length="83" mass="8929">MVLGFGLALIVIGAILVFAVKADVSGFDIHTVGWILMGAGALLFVIGLALLIPRARRARSTAVTTDEFGRQYVTRREDRIDGV</sequence>
<keyword evidence="4" id="KW-1185">Reference proteome</keyword>
<dbReference type="Proteomes" id="UP000655208">
    <property type="component" value="Unassembled WGS sequence"/>
</dbReference>
<protein>
    <recommendedName>
        <fullName evidence="2">DUF6458 domain-containing protein</fullName>
    </recommendedName>
</protein>
<evidence type="ECO:0000313" key="3">
    <source>
        <dbReference type="EMBL" id="GGM07817.1"/>
    </source>
</evidence>
<comment type="caution">
    <text evidence="3">The sequence shown here is derived from an EMBL/GenBank/DDBJ whole genome shotgun (WGS) entry which is preliminary data.</text>
</comment>